<dbReference type="Gene3D" id="3.40.1700.10">
    <property type="entry name" value="DNA integrity scanning protein, DisA, N-terminal domain"/>
    <property type="match status" value="1"/>
</dbReference>
<evidence type="ECO:0000313" key="12">
    <source>
        <dbReference type="Proteomes" id="UP001333102"/>
    </source>
</evidence>
<dbReference type="PROSITE" id="PS51794">
    <property type="entry name" value="DAC"/>
    <property type="match status" value="1"/>
</dbReference>
<dbReference type="GO" id="GO:0106408">
    <property type="term" value="F:diadenylate cyclase activity"/>
    <property type="evidence" value="ECO:0007669"/>
    <property type="project" value="UniProtKB-EC"/>
</dbReference>
<keyword evidence="8" id="KW-0238">DNA-binding</keyword>
<dbReference type="InterPro" id="IPR038331">
    <property type="entry name" value="DisA_sf"/>
</dbReference>
<evidence type="ECO:0000256" key="3">
    <source>
        <dbReference type="ARBA" id="ARBA00022695"/>
    </source>
</evidence>
<gene>
    <name evidence="11" type="primary">disA</name>
    <name evidence="11" type="ORF">VLY81_12315</name>
</gene>
<dbReference type="SUPFAM" id="SSF143597">
    <property type="entry name" value="YojJ-like"/>
    <property type="match status" value="1"/>
</dbReference>
<keyword evidence="3 11" id="KW-0548">Nucleotidyltransferase</keyword>
<accession>A0ABZ1BNN9</accession>
<evidence type="ECO:0000256" key="1">
    <source>
        <dbReference type="ARBA" id="ARBA00000877"/>
    </source>
</evidence>
<dbReference type="NCBIfam" id="NF010009">
    <property type="entry name" value="PRK13482.1"/>
    <property type="match status" value="1"/>
</dbReference>
<keyword evidence="4" id="KW-0547">Nucleotide-binding</keyword>
<name>A0ABZ1BNN9_9FIRM</name>
<dbReference type="EMBL" id="CP141614">
    <property type="protein sequence ID" value="WRP14190.1"/>
    <property type="molecule type" value="Genomic_DNA"/>
</dbReference>
<dbReference type="Gene3D" id="1.10.150.20">
    <property type="entry name" value="5' to 3' exonuclease, C-terminal subdomain"/>
    <property type="match status" value="1"/>
</dbReference>
<keyword evidence="5" id="KW-0227">DNA damage</keyword>
<dbReference type="InterPro" id="IPR010994">
    <property type="entry name" value="RuvA_2-like"/>
</dbReference>
<reference evidence="12" key="1">
    <citation type="submission" date="2023-12" db="EMBL/GenBank/DDBJ databases">
        <title>Novel isolates from deep terrestrial aquifers shed light on the physiology and ecology of the class Limnochordia.</title>
        <authorList>
            <person name="Karnachuk O.V."/>
            <person name="Lukina A.P."/>
            <person name="Avakyan M.R."/>
            <person name="Kadnikov V."/>
            <person name="Begmatov S."/>
            <person name="Beletsky A.V."/>
            <person name="Mardanov A.V."/>
            <person name="Ravin N.V."/>
        </authorList>
    </citation>
    <scope>NUCLEOTIDE SEQUENCE [LARGE SCALE GENOMIC DNA]</scope>
    <source>
        <strain evidence="12">LN</strain>
    </source>
</reference>
<dbReference type="InterPro" id="IPR036888">
    <property type="entry name" value="DNA_integrity_DisA_N_sf"/>
</dbReference>
<dbReference type="InterPro" id="IPR050338">
    <property type="entry name" value="DisA"/>
</dbReference>
<keyword evidence="7" id="KW-0460">Magnesium</keyword>
<dbReference type="Gene3D" id="1.20.1260.110">
    <property type="entry name" value="DNA integrity scanning linker region"/>
    <property type="match status" value="1"/>
</dbReference>
<evidence type="ECO:0000256" key="8">
    <source>
        <dbReference type="ARBA" id="ARBA00023125"/>
    </source>
</evidence>
<protein>
    <submittedName>
        <fullName evidence="11">DNA integrity scanning diadenylate cyclase DisA</fullName>
        <ecNumber evidence="11">2.7.7.85</ecNumber>
    </submittedName>
</protein>
<feature type="domain" description="DAC" evidence="10">
    <location>
        <begin position="11"/>
        <end position="149"/>
    </location>
</feature>
<dbReference type="PANTHER" id="PTHR34185:SF3">
    <property type="entry name" value="DNA INTEGRITY SCANNING PROTEIN DISA"/>
    <property type="match status" value="1"/>
</dbReference>
<evidence type="ECO:0000259" key="10">
    <source>
        <dbReference type="PROSITE" id="PS51794"/>
    </source>
</evidence>
<keyword evidence="2 11" id="KW-0808">Transferase</keyword>
<dbReference type="Proteomes" id="UP001333102">
    <property type="component" value="Chromosome"/>
</dbReference>
<keyword evidence="12" id="KW-1185">Reference proteome</keyword>
<proteinExistence type="inferred from homology"/>
<evidence type="ECO:0000256" key="2">
    <source>
        <dbReference type="ARBA" id="ARBA00022679"/>
    </source>
</evidence>
<evidence type="ECO:0000256" key="4">
    <source>
        <dbReference type="ARBA" id="ARBA00022741"/>
    </source>
</evidence>
<evidence type="ECO:0000256" key="7">
    <source>
        <dbReference type="ARBA" id="ARBA00022842"/>
    </source>
</evidence>
<evidence type="ECO:0000256" key="9">
    <source>
        <dbReference type="ARBA" id="ARBA00023204"/>
    </source>
</evidence>
<sequence>MRPARLADSRDDALTRVLRMVAPGTALREGLENILRARTGALIVVGDTPQVLELVDGGFHVDTELNPSALYELAKMDGAIVLSSDAERILYANAQLNPDPMIPTFETGTRHRAAERMAKQTGELVISISQRRNMVTLYKGDIKYVLRDLNVILSKANQALSTLERYRSVLEQSLVNLSALEFEDLATLLDVATVLQRAQMVERIAAEIRRYVVELGTEGRLVEMQLEELLSEIEDEGVLVFRDYWVAQDGRHPDDIWAELCRRTVQDEIPDVNLILKAMGHGQVTSLETAVVPRGYRILHKIPRLPMPVIENLVKKFQHLPNILSASIDQLDDVEGIGEVRAKAIKEGLHRLREQVLLDRHL</sequence>
<dbReference type="SUPFAM" id="SSF47781">
    <property type="entry name" value="RuvA domain 2-like"/>
    <property type="match status" value="1"/>
</dbReference>
<keyword evidence="6" id="KW-0067">ATP-binding</keyword>
<evidence type="ECO:0000256" key="5">
    <source>
        <dbReference type="ARBA" id="ARBA00022763"/>
    </source>
</evidence>
<dbReference type="PANTHER" id="PTHR34185">
    <property type="entry name" value="DIADENYLATE CYCLASE"/>
    <property type="match status" value="1"/>
</dbReference>
<dbReference type="EC" id="2.7.7.85" evidence="11"/>
<dbReference type="InterPro" id="IPR003390">
    <property type="entry name" value="DNA_integrity_scan_DisA_N"/>
</dbReference>
<dbReference type="HAMAP" id="MF_01438">
    <property type="entry name" value="DisA"/>
    <property type="match status" value="1"/>
</dbReference>
<organism evidence="11 12">
    <name type="scientific">Geochorda subterranea</name>
    <dbReference type="NCBI Taxonomy" id="3109564"/>
    <lineage>
        <taxon>Bacteria</taxon>
        <taxon>Bacillati</taxon>
        <taxon>Bacillota</taxon>
        <taxon>Limnochordia</taxon>
        <taxon>Limnochordales</taxon>
        <taxon>Geochordaceae</taxon>
        <taxon>Geochorda</taxon>
    </lineage>
</organism>
<comment type="catalytic activity">
    <reaction evidence="1">
        <text>2 ATP = 3',3'-c-di-AMP + 2 diphosphate</text>
        <dbReference type="Rhea" id="RHEA:35655"/>
        <dbReference type="ChEBI" id="CHEBI:30616"/>
        <dbReference type="ChEBI" id="CHEBI:33019"/>
        <dbReference type="ChEBI" id="CHEBI:71500"/>
        <dbReference type="EC" id="2.7.7.85"/>
    </reaction>
</comment>
<dbReference type="Pfam" id="PF10635">
    <property type="entry name" value="DisA-linker"/>
    <property type="match status" value="1"/>
</dbReference>
<keyword evidence="9" id="KW-0234">DNA repair</keyword>
<dbReference type="InterPro" id="IPR023763">
    <property type="entry name" value="DNA_integrity_scanning_protein"/>
</dbReference>
<evidence type="ECO:0000313" key="11">
    <source>
        <dbReference type="EMBL" id="WRP14190.1"/>
    </source>
</evidence>
<dbReference type="InterPro" id="IPR018906">
    <property type="entry name" value="DNA_integrity_scan_DisA_link"/>
</dbReference>
<dbReference type="Pfam" id="PF02457">
    <property type="entry name" value="DAC"/>
    <property type="match status" value="1"/>
</dbReference>
<evidence type="ECO:0000256" key="6">
    <source>
        <dbReference type="ARBA" id="ARBA00022840"/>
    </source>
</evidence>